<proteinExistence type="predicted"/>
<dbReference type="InterPro" id="IPR021503">
    <property type="entry name" value="DUF3110"/>
</dbReference>
<feature type="region of interest" description="Disordered" evidence="1">
    <location>
        <begin position="174"/>
        <end position="203"/>
    </location>
</feature>
<accession>A0A8J2SDK5</accession>
<sequence>APAANPALYAVIMDRRRISLGFWALATVLSFAPGARRPASPRRRVSAALRVSTGDAAPGGSDAIYAGLRARCEQLQAAAARELTDLADLRHAWVVLFRGDETGDGIHSLSSEGREIVLAFEAGAEAQRFALVLKAQGFYEPTPRKMDVRDLEAFCASDERISLLRVPEGTALVPPEDRVDDVEFSPRGAPSAESTEELDEASRSLDEARARLELLFQ</sequence>
<comment type="caution">
    <text evidence="2">The sequence shown here is derived from an EMBL/GenBank/DDBJ whole genome shotgun (WGS) entry which is preliminary data.</text>
</comment>
<keyword evidence="3" id="KW-1185">Reference proteome</keyword>
<gene>
    <name evidence="2" type="ORF">PECAL_2P08720</name>
</gene>
<dbReference type="Pfam" id="PF11360">
    <property type="entry name" value="DUF3110"/>
    <property type="match status" value="1"/>
</dbReference>
<evidence type="ECO:0000256" key="1">
    <source>
        <dbReference type="SAM" id="MobiDB-lite"/>
    </source>
</evidence>
<feature type="non-terminal residue" evidence="2">
    <location>
        <position position="1"/>
    </location>
</feature>
<organism evidence="2 3">
    <name type="scientific">Pelagomonas calceolata</name>
    <dbReference type="NCBI Taxonomy" id="35677"/>
    <lineage>
        <taxon>Eukaryota</taxon>
        <taxon>Sar</taxon>
        <taxon>Stramenopiles</taxon>
        <taxon>Ochrophyta</taxon>
        <taxon>Pelagophyceae</taxon>
        <taxon>Pelagomonadales</taxon>
        <taxon>Pelagomonadaceae</taxon>
        <taxon>Pelagomonas</taxon>
    </lineage>
</organism>
<evidence type="ECO:0000313" key="3">
    <source>
        <dbReference type="Proteomes" id="UP000789595"/>
    </source>
</evidence>
<name>A0A8J2SDK5_9STRA</name>
<protein>
    <submittedName>
        <fullName evidence="2">Uncharacterized protein</fullName>
    </submittedName>
</protein>
<evidence type="ECO:0000313" key="2">
    <source>
        <dbReference type="EMBL" id="CAH0367833.1"/>
    </source>
</evidence>
<dbReference type="OrthoDB" id="187941at2759"/>
<dbReference type="Proteomes" id="UP000789595">
    <property type="component" value="Unassembled WGS sequence"/>
</dbReference>
<reference evidence="2" key="1">
    <citation type="submission" date="2021-11" db="EMBL/GenBank/DDBJ databases">
        <authorList>
            <consortium name="Genoscope - CEA"/>
            <person name="William W."/>
        </authorList>
    </citation>
    <scope>NUCLEOTIDE SEQUENCE</scope>
</reference>
<dbReference type="EMBL" id="CAKKNE010000002">
    <property type="protein sequence ID" value="CAH0367833.1"/>
    <property type="molecule type" value="Genomic_DNA"/>
</dbReference>
<dbReference type="AlphaFoldDB" id="A0A8J2SDK5"/>